<dbReference type="SUPFAM" id="SSF52540">
    <property type="entry name" value="P-loop containing nucleoside triphosphate hydrolases"/>
    <property type="match status" value="1"/>
</dbReference>
<name>U4KKS2_ALTPJ</name>
<dbReference type="PANTHER" id="PTHR46434:SF1">
    <property type="entry name" value="GENETIC INTERACTOR OF PROHIBITINS 3, MITOCHONDRIAL"/>
    <property type="match status" value="1"/>
</dbReference>
<dbReference type="KEGG" id="apal:BN85407000"/>
<accession>U4KKS2</accession>
<organism evidence="1 2">
    <name type="scientific">Alteracholeplasma palmae (strain ATCC 49389 / J233)</name>
    <name type="common">Acholeplasma palmae</name>
    <dbReference type="NCBI Taxonomy" id="1318466"/>
    <lineage>
        <taxon>Bacteria</taxon>
        <taxon>Bacillati</taxon>
        <taxon>Mycoplasmatota</taxon>
        <taxon>Mollicutes</taxon>
        <taxon>Acholeplasmatales</taxon>
        <taxon>Acholeplasmataceae</taxon>
        <taxon>Acholeplasma</taxon>
    </lineage>
</organism>
<dbReference type="Proteomes" id="UP000032740">
    <property type="component" value="Chromosome"/>
</dbReference>
<dbReference type="RefSeq" id="WP_026658643.1">
    <property type="nucleotide sequence ID" value="NC_022538.1"/>
</dbReference>
<protein>
    <submittedName>
        <fullName evidence="1">GTP-binding protein, putative</fullName>
    </submittedName>
</protein>
<gene>
    <name evidence="1" type="ORF">BN85407000</name>
</gene>
<dbReference type="HOGENOM" id="CLU_1700389_0_0_14"/>
<dbReference type="EMBL" id="FO681347">
    <property type="protein sequence ID" value="CCV64277.1"/>
    <property type="molecule type" value="Genomic_DNA"/>
</dbReference>
<dbReference type="InterPro" id="IPR050896">
    <property type="entry name" value="Mito_lipid_metab_GTPase"/>
</dbReference>
<dbReference type="AlphaFoldDB" id="U4KKS2"/>
<evidence type="ECO:0000313" key="1">
    <source>
        <dbReference type="EMBL" id="CCV64277.1"/>
    </source>
</evidence>
<dbReference type="STRING" id="1318466.BN85407000"/>
<proteinExistence type="predicted"/>
<dbReference type="OrthoDB" id="9773841at2"/>
<evidence type="ECO:0000313" key="2">
    <source>
        <dbReference type="Proteomes" id="UP000032740"/>
    </source>
</evidence>
<dbReference type="PANTHER" id="PTHR46434">
    <property type="entry name" value="GENETIC INTERACTOR OF PROHIBITINS 3, MITOCHONDRIAL"/>
    <property type="match status" value="1"/>
</dbReference>
<dbReference type="InterPro" id="IPR027417">
    <property type="entry name" value="P-loop_NTPase"/>
</dbReference>
<keyword evidence="2" id="KW-1185">Reference proteome</keyword>
<dbReference type="Gene3D" id="3.40.50.300">
    <property type="entry name" value="P-loop containing nucleotide triphosphate hydrolases"/>
    <property type="match status" value="1"/>
</dbReference>
<reference evidence="1 2" key="1">
    <citation type="journal article" date="2013" name="J. Mol. Microbiol. Biotechnol.">
        <title>Analysis of the Complete Genomes of Acholeplasma brassicae , A. palmae and A. laidlawii and Their Comparison to the Obligate Parasites from ' Candidatus Phytoplasma'.</title>
        <authorList>
            <person name="Kube M."/>
            <person name="Siewert C."/>
            <person name="Migdoll A.M."/>
            <person name="Duduk B."/>
            <person name="Holz S."/>
            <person name="Rabus R."/>
            <person name="Seemuller E."/>
            <person name="Mitrovic J."/>
            <person name="Muller I."/>
            <person name="Buttner C."/>
            <person name="Reinhardt R."/>
        </authorList>
    </citation>
    <scope>NUCLEOTIDE SEQUENCE [LARGE SCALE GENOMIC DNA]</scope>
    <source>
        <strain evidence="1 2">J233</strain>
    </source>
</reference>
<sequence length="154" mass="18050">MSTETKCLGCGSILQNSDKTMPGYVENLEATYCKSCYQLKNYGIATDHFHPESLPELKSKSLIVMVSSVMHLDMLFSYRVDRYYPNEKYLYIINQMDLLPESTNLDYLMDQIVRKARKNKIPYEDIVFMSALKKEDISSLEDYLLSYKEKIFIY</sequence>